<evidence type="ECO:0000256" key="1">
    <source>
        <dbReference type="SAM" id="MobiDB-lite"/>
    </source>
</evidence>
<dbReference type="RefSeq" id="WP_373955801.1">
    <property type="nucleotide sequence ID" value="NZ_JBHDLN010000016.1"/>
</dbReference>
<gene>
    <name evidence="2" type="ORF">ACEU3E_26560</name>
</gene>
<reference evidence="2 3" key="1">
    <citation type="submission" date="2024-09" db="EMBL/GenBank/DDBJ databases">
        <authorList>
            <person name="Makale K.P.P."/>
            <person name="Makhzoum A."/>
            <person name="Rantong G."/>
            <person name="Rahube T.O."/>
        </authorList>
    </citation>
    <scope>NUCLEOTIDE SEQUENCE [LARGE SCALE GENOMIC DNA]</scope>
    <source>
        <strain evidence="2 3">KM_D13</strain>
    </source>
</reference>
<keyword evidence="3" id="KW-1185">Reference proteome</keyword>
<accession>A0ABV4V870</accession>
<dbReference type="EMBL" id="JBHDLN010000016">
    <property type="protein sequence ID" value="MFB0845754.1"/>
    <property type="molecule type" value="Genomic_DNA"/>
</dbReference>
<evidence type="ECO:0000313" key="3">
    <source>
        <dbReference type="Proteomes" id="UP001575622"/>
    </source>
</evidence>
<evidence type="ECO:0000313" key="2">
    <source>
        <dbReference type="EMBL" id="MFB0845754.1"/>
    </source>
</evidence>
<dbReference type="Proteomes" id="UP001575622">
    <property type="component" value="Unassembled WGS sequence"/>
</dbReference>
<name>A0ABV4V870_9BACL</name>
<proteinExistence type="predicted"/>
<protein>
    <submittedName>
        <fullName evidence="2">Terminase</fullName>
    </submittedName>
</protein>
<feature type="region of interest" description="Disordered" evidence="1">
    <location>
        <begin position="1"/>
        <end position="23"/>
    </location>
</feature>
<sequence>MGGRHAKPVALHLAEGNPNRLTKEQIKQRQEAEVKLGEKELAKLKKPGFVSKDKAANKLWNELIKEYKSAAAQGVELLTSSDVGTLALYCKTYSEYERLLDKYQQIERIQIDEDLLDDLIGNAEAAIEAEAKALRYLSQLASLEGVLKIETAINKKMDMLLKLQDRLFLNPLAKIKNVPKPKKEEKKSAMAQFMNRRAGGGHAP</sequence>
<feature type="region of interest" description="Disordered" evidence="1">
    <location>
        <begin position="179"/>
        <end position="204"/>
    </location>
</feature>
<organism evidence="2 3">
    <name type="scientific">Paenibacillus oleatilyticus</name>
    <dbReference type="NCBI Taxonomy" id="2594886"/>
    <lineage>
        <taxon>Bacteria</taxon>
        <taxon>Bacillati</taxon>
        <taxon>Bacillota</taxon>
        <taxon>Bacilli</taxon>
        <taxon>Bacillales</taxon>
        <taxon>Paenibacillaceae</taxon>
        <taxon>Paenibacillus</taxon>
    </lineage>
</organism>
<comment type="caution">
    <text evidence="2">The sequence shown here is derived from an EMBL/GenBank/DDBJ whole genome shotgun (WGS) entry which is preliminary data.</text>
</comment>